<reference evidence="1 2" key="1">
    <citation type="submission" date="2020-05" db="EMBL/GenBank/DDBJ databases">
        <title>Genome sequencing of Spirosoma sp. TS118.</title>
        <authorList>
            <person name="Lee J.-H."/>
            <person name="Jeong S."/>
            <person name="Zhao L."/>
            <person name="Jung J.-H."/>
            <person name="Kim M.-K."/>
            <person name="Lim S."/>
        </authorList>
    </citation>
    <scope>NUCLEOTIDE SEQUENCE [LARGE SCALE GENOMIC DNA]</scope>
    <source>
        <strain evidence="1 2">TS118</strain>
    </source>
</reference>
<organism evidence="1 2">
    <name type="scientific">Spirosoma taeanense</name>
    <dbReference type="NCBI Taxonomy" id="2735870"/>
    <lineage>
        <taxon>Bacteria</taxon>
        <taxon>Pseudomonadati</taxon>
        <taxon>Bacteroidota</taxon>
        <taxon>Cytophagia</taxon>
        <taxon>Cytophagales</taxon>
        <taxon>Cytophagaceae</taxon>
        <taxon>Spirosoma</taxon>
    </lineage>
</organism>
<dbReference type="SUPFAM" id="SSF53448">
    <property type="entry name" value="Nucleotide-diphospho-sugar transferases"/>
    <property type="match status" value="1"/>
</dbReference>
<dbReference type="Gene3D" id="3.90.550.10">
    <property type="entry name" value="Spore Coat Polysaccharide Biosynthesis Protein SpsA, Chain A"/>
    <property type="match status" value="1"/>
</dbReference>
<keyword evidence="2" id="KW-1185">Reference proteome</keyword>
<dbReference type="AlphaFoldDB" id="A0A6M5XZK0"/>
<sequence>MTNFTTPVLLLLFNRPQYTQEVLQALAQVRPRTLYVALDGPRPGIDQDKAGIEACVNLVNQLDWPCQIHILKRDENLGCGLAVSQAIDWFFANEAMGIILEDDCVPAPAFFTYCQEMLAKYKHDSRIMHIAGTRWNEEFAIAEPYFFTAIGHVWGWATWRRAWQRYDYHMHNWPALQQTSFIREVFPRQKHVAFWEAMFNEVYNQSAKHTWDYQWQYTLFVSRGLAVTPRENLVQNIGATGVHDDQFEPWRHRRSVNHSFRVSGYQVPVRLHPYFDGYNMDHYFLRKDPIWIRAMRRVQRLPGFKLTLP</sequence>
<proteinExistence type="predicted"/>
<evidence type="ECO:0000313" key="2">
    <source>
        <dbReference type="Proteomes" id="UP000502756"/>
    </source>
</evidence>
<dbReference type="Proteomes" id="UP000502756">
    <property type="component" value="Chromosome"/>
</dbReference>
<dbReference type="KEGG" id="stae:HNV11_00720"/>
<dbReference type="EMBL" id="CP053435">
    <property type="protein sequence ID" value="QJW87997.1"/>
    <property type="molecule type" value="Genomic_DNA"/>
</dbReference>
<name>A0A6M5XZK0_9BACT</name>
<dbReference type="InterPro" id="IPR029044">
    <property type="entry name" value="Nucleotide-diphossugar_trans"/>
</dbReference>
<gene>
    <name evidence="1" type="ORF">HNV11_00720</name>
</gene>
<evidence type="ECO:0000313" key="1">
    <source>
        <dbReference type="EMBL" id="QJW87997.1"/>
    </source>
</evidence>
<dbReference type="RefSeq" id="WP_171737829.1">
    <property type="nucleotide sequence ID" value="NZ_CP053435.1"/>
</dbReference>
<keyword evidence="1" id="KW-0808">Transferase</keyword>
<protein>
    <submittedName>
        <fullName evidence="1">Nucleotide-diphospho-sugar transferase</fullName>
    </submittedName>
</protein>
<dbReference type="GO" id="GO:0016740">
    <property type="term" value="F:transferase activity"/>
    <property type="evidence" value="ECO:0007669"/>
    <property type="project" value="UniProtKB-KW"/>
</dbReference>
<accession>A0A6M5XZK0</accession>